<dbReference type="EMBL" id="PDWZ02000001">
    <property type="protein sequence ID" value="KAB2110511.1"/>
    <property type="molecule type" value="Genomic_DNA"/>
</dbReference>
<organism evidence="1 2">
    <name type="scientific">Alternaria gaisen</name>
    <dbReference type="NCBI Taxonomy" id="167740"/>
    <lineage>
        <taxon>Eukaryota</taxon>
        <taxon>Fungi</taxon>
        <taxon>Dikarya</taxon>
        <taxon>Ascomycota</taxon>
        <taxon>Pezizomycotina</taxon>
        <taxon>Dothideomycetes</taxon>
        <taxon>Pleosporomycetidae</taxon>
        <taxon>Pleosporales</taxon>
        <taxon>Pleosporineae</taxon>
        <taxon>Pleosporaceae</taxon>
        <taxon>Alternaria</taxon>
        <taxon>Alternaria sect. Alternaria</taxon>
    </lineage>
</organism>
<keyword evidence="2" id="KW-1185">Reference proteome</keyword>
<protein>
    <submittedName>
        <fullName evidence="1">Uncharacterized protein</fullName>
    </submittedName>
</protein>
<comment type="caution">
    <text evidence="1">The sequence shown here is derived from an EMBL/GenBank/DDBJ whole genome shotgun (WGS) entry which is preliminary data.</text>
</comment>
<evidence type="ECO:0000313" key="1">
    <source>
        <dbReference type="EMBL" id="KAB2110511.1"/>
    </source>
</evidence>
<accession>A0ACB6G191</accession>
<sequence>MQLPIGAHNIETRTPDNLRSRSEDDTTLRRKKK</sequence>
<dbReference type="Proteomes" id="UP000293547">
    <property type="component" value="Unassembled WGS sequence"/>
</dbReference>
<proteinExistence type="predicted"/>
<reference evidence="1 2" key="1">
    <citation type="journal article" date="2019" name="bioRxiv">
        <title>Genomics, evolutionary history and diagnostics of the Alternaria alternata species group including apple and Asian pear pathotypes.</title>
        <authorList>
            <person name="Armitage A.D."/>
            <person name="Cockerton H.M."/>
            <person name="Sreenivasaprasad S."/>
            <person name="Woodhall J.W."/>
            <person name="Lane C.R."/>
            <person name="Harrison R.J."/>
            <person name="Clarkson J.P."/>
        </authorList>
    </citation>
    <scope>NUCLEOTIDE SEQUENCE [LARGE SCALE GENOMIC DNA]</scope>
    <source>
        <strain evidence="1 2">FERA 650</strain>
    </source>
</reference>
<gene>
    <name evidence="1" type="ORF">AG0111_0g930</name>
</gene>
<evidence type="ECO:0000313" key="2">
    <source>
        <dbReference type="Proteomes" id="UP000293547"/>
    </source>
</evidence>
<name>A0ACB6G191_9PLEO</name>